<evidence type="ECO:0000313" key="1">
    <source>
        <dbReference type="EMBL" id="KAJ4441225.1"/>
    </source>
</evidence>
<proteinExistence type="predicted"/>
<organism evidence="1 2">
    <name type="scientific">Periplaneta americana</name>
    <name type="common">American cockroach</name>
    <name type="synonym">Blatta americana</name>
    <dbReference type="NCBI Taxonomy" id="6978"/>
    <lineage>
        <taxon>Eukaryota</taxon>
        <taxon>Metazoa</taxon>
        <taxon>Ecdysozoa</taxon>
        <taxon>Arthropoda</taxon>
        <taxon>Hexapoda</taxon>
        <taxon>Insecta</taxon>
        <taxon>Pterygota</taxon>
        <taxon>Neoptera</taxon>
        <taxon>Polyneoptera</taxon>
        <taxon>Dictyoptera</taxon>
        <taxon>Blattodea</taxon>
        <taxon>Blattoidea</taxon>
        <taxon>Blattidae</taxon>
        <taxon>Blattinae</taxon>
        <taxon>Periplaneta</taxon>
    </lineage>
</organism>
<reference evidence="1 2" key="1">
    <citation type="journal article" date="2022" name="Allergy">
        <title>Genome assembly and annotation of Periplaneta americana reveal a comprehensive cockroach allergen profile.</title>
        <authorList>
            <person name="Wang L."/>
            <person name="Xiong Q."/>
            <person name="Saelim N."/>
            <person name="Wang L."/>
            <person name="Nong W."/>
            <person name="Wan A.T."/>
            <person name="Shi M."/>
            <person name="Liu X."/>
            <person name="Cao Q."/>
            <person name="Hui J.H.L."/>
            <person name="Sookrung N."/>
            <person name="Leung T.F."/>
            <person name="Tungtrongchitr A."/>
            <person name="Tsui S.K.W."/>
        </authorList>
    </citation>
    <scope>NUCLEOTIDE SEQUENCE [LARGE SCALE GENOMIC DNA]</scope>
    <source>
        <strain evidence="1">PWHHKU_190912</strain>
    </source>
</reference>
<dbReference type="Proteomes" id="UP001148838">
    <property type="component" value="Unassembled WGS sequence"/>
</dbReference>
<name>A0ABQ8T6B5_PERAM</name>
<sequence>MINLMTRQSRQDAHAKLMFNSDTANPIKSHKILSGESPTAKMKAMKIFCDIIKIKTRETLSGTIKIKTIQMFCDTIPCPAISSVPKFELPPEHIRLAHLRLGDHQSGITLPAPACMQFTARCRLVNMECGVKENRIAVLALHKCSKTPVEIFNLLRPLKITKKFVYLCIIRYTHNSSCDDRARSYRLRKTRTPATIAVAERIRRNPHCKQKLMGREMNIAPQTVTYNKRRPWTFSIPKKHWTATDNSFKWSKASYLGLALRNARWFESSLGKKFSHEISANVWDRCPPSIVMLLGSYDRFGLKLASQRAEKQRLEPVYIRPVAEQPFNRALRIFHNTLRNMNSFSNFLDILNIFGKFNNLRSISHFSYVHELKSKSRFSEIRSKVTIEVYFRRSVDYE</sequence>
<gene>
    <name evidence="1" type="ORF">ANN_11076</name>
</gene>
<keyword evidence="2" id="KW-1185">Reference proteome</keyword>
<evidence type="ECO:0000313" key="2">
    <source>
        <dbReference type="Proteomes" id="UP001148838"/>
    </source>
</evidence>
<dbReference type="EMBL" id="JAJSOF020000015">
    <property type="protein sequence ID" value="KAJ4441225.1"/>
    <property type="molecule type" value="Genomic_DNA"/>
</dbReference>
<protein>
    <submittedName>
        <fullName evidence="1">Uncharacterized protein</fullName>
    </submittedName>
</protein>
<comment type="caution">
    <text evidence="1">The sequence shown here is derived from an EMBL/GenBank/DDBJ whole genome shotgun (WGS) entry which is preliminary data.</text>
</comment>
<accession>A0ABQ8T6B5</accession>